<feature type="transmembrane region" description="Helical" evidence="7">
    <location>
        <begin position="774"/>
        <end position="790"/>
    </location>
</feature>
<keyword evidence="4 7" id="KW-1133">Transmembrane helix</keyword>
<organism evidence="9 10">
    <name type="scientific">Abyssibacter profundi</name>
    <dbReference type="NCBI Taxonomy" id="2182787"/>
    <lineage>
        <taxon>Bacteria</taxon>
        <taxon>Pseudomonadati</taxon>
        <taxon>Pseudomonadota</taxon>
        <taxon>Gammaproteobacteria</taxon>
        <taxon>Chromatiales</taxon>
        <taxon>Oceanococcaceae</taxon>
        <taxon>Abyssibacter</taxon>
    </lineage>
</organism>
<feature type="transmembrane region" description="Helical" evidence="7">
    <location>
        <begin position="828"/>
        <end position="851"/>
    </location>
</feature>
<dbReference type="GO" id="GO:0005886">
    <property type="term" value="C:plasma membrane"/>
    <property type="evidence" value="ECO:0007669"/>
    <property type="project" value="UniProtKB-SubCell"/>
</dbReference>
<feature type="transmembrane region" description="Helical" evidence="7">
    <location>
        <begin position="797"/>
        <end position="816"/>
    </location>
</feature>
<dbReference type="Pfam" id="PF03176">
    <property type="entry name" value="MMPL"/>
    <property type="match status" value="1"/>
</dbReference>
<dbReference type="EMBL" id="QEQK01000006">
    <property type="protein sequence ID" value="PWN56150.1"/>
    <property type="molecule type" value="Genomic_DNA"/>
</dbReference>
<evidence type="ECO:0000256" key="5">
    <source>
        <dbReference type="ARBA" id="ARBA00023136"/>
    </source>
</evidence>
<keyword evidence="10" id="KW-1185">Reference proteome</keyword>
<evidence type="ECO:0000259" key="8">
    <source>
        <dbReference type="PROSITE" id="PS50156"/>
    </source>
</evidence>
<gene>
    <name evidence="9" type="ORF">DEH80_07705</name>
</gene>
<dbReference type="AlphaFoldDB" id="A0A363UL48"/>
<evidence type="ECO:0000256" key="4">
    <source>
        <dbReference type="ARBA" id="ARBA00022989"/>
    </source>
</evidence>
<feature type="transmembrane region" description="Helical" evidence="7">
    <location>
        <begin position="871"/>
        <end position="893"/>
    </location>
</feature>
<reference evidence="9 10" key="1">
    <citation type="submission" date="2018-05" db="EMBL/GenBank/DDBJ databases">
        <title>Abyssibacter profundi OUC007T gen. nov., sp. nov, a marine bacterium isolated from seawater of the Mariana Trench.</title>
        <authorList>
            <person name="Zhou S."/>
        </authorList>
    </citation>
    <scope>NUCLEOTIDE SEQUENCE [LARGE SCALE GENOMIC DNA]</scope>
    <source>
        <strain evidence="9 10">OUC007</strain>
    </source>
</reference>
<feature type="domain" description="SSD" evidence="8">
    <location>
        <begin position="300"/>
        <end position="462"/>
    </location>
</feature>
<protein>
    <recommendedName>
        <fullName evidence="8">SSD domain-containing protein</fullName>
    </recommendedName>
</protein>
<dbReference type="Gene3D" id="1.20.1640.10">
    <property type="entry name" value="Multidrug efflux transporter AcrB transmembrane domain"/>
    <property type="match status" value="2"/>
</dbReference>
<evidence type="ECO:0000256" key="1">
    <source>
        <dbReference type="ARBA" id="ARBA00004651"/>
    </source>
</evidence>
<dbReference type="RefSeq" id="WP_109719921.1">
    <property type="nucleotide sequence ID" value="NZ_QEQK01000006.1"/>
</dbReference>
<dbReference type="InterPro" id="IPR004869">
    <property type="entry name" value="MMPL_dom"/>
</dbReference>
<dbReference type="PANTHER" id="PTHR33406:SF10">
    <property type="entry name" value="SSD DOMAIN-CONTAINING PROTEIN"/>
    <property type="match status" value="1"/>
</dbReference>
<keyword evidence="6" id="KW-0175">Coiled coil</keyword>
<evidence type="ECO:0000256" key="6">
    <source>
        <dbReference type="SAM" id="Coils"/>
    </source>
</evidence>
<feature type="transmembrane region" description="Helical" evidence="7">
    <location>
        <begin position="405"/>
        <end position="426"/>
    </location>
</feature>
<feature type="transmembrane region" description="Helical" evidence="7">
    <location>
        <begin position="493"/>
        <end position="511"/>
    </location>
</feature>
<dbReference type="InterPro" id="IPR000731">
    <property type="entry name" value="SSD"/>
</dbReference>
<dbReference type="PANTHER" id="PTHR33406">
    <property type="entry name" value="MEMBRANE PROTEIN MJ1562-RELATED"/>
    <property type="match status" value="1"/>
</dbReference>
<dbReference type="SUPFAM" id="SSF82866">
    <property type="entry name" value="Multidrug efflux transporter AcrB transmembrane domain"/>
    <property type="match status" value="2"/>
</dbReference>
<sequence>MATTSASNSGWTDRILRVVEPLVYGKRWVGITWLTILTVLLSYQALQLEPDAGFEKSIPLEHPYMNVFKQYQSDFGGANTVLVALLQKDGSDIYNGEFLEKLKFVTDEVFYVPGNDRRRVTSLFTRNVRYIEVVEGGLSGANVVPADYQPTQANFDLIRTNVGKADIIGRLVTEDESGALVQTELLEFDPQSGEKLDYRAVAAELERIRGSINSPRKWEYRLKQPVAQEDAGTVVATKFSEPGKMDRWFGKTTVVSANEDGVPITVEVNNRDLDIVEMENENYSETVSVHIIGFAKIIGDVTDATLEVVGFFLLTLLMTFVLLWGYTSSLKLAFLPLACSIVAVIWEFGLLTTAGYGLDPFAILVPFLVLSVSVSHGVQYVNAWVDEIAAGKTSYDASLETFRRLAIPGTTALITDVAGFATIYLIPIDIIREMSLNAAFGVASIIITNKVMMPIWLTYVSIGDVDKFQAKQAKKEALLAGLFRFLAKITRRGPAIVTLLVCAVLLAFSLYKYPDLQVGDAQKGVPELRPDSRYNQDSAAIVENFDLGVDILKVVAETDPEACRFYHTMEQVDRFLWTMQNTDGVQTALGLPTYMKLVYSGFNEGHINARILPRNPNAMALLLSQFPSSTGLLNSDCSAMAMFVFTEDHKAGTIKHIVNAVEAFNTQNAERFANDHPGTDLAVCEEKTQLIRQAGQTALDLKLRNDRLVALDANSEEAKRLKAEAETLQTKLGEQREQISAIDSPCPVNFALATGNVGVMAATNEVVEEQELQVVFWVYVVVILFLWLSFRTLAGVICVVAPLSLVSIMAYAVMAMTDIGLKVATLPVVALAVGIGVDYGIYVYATLVDGIERGLSLEEAMFETLNKTGKAVLFTGVALGVGVGTWLFSALQFQADMGLLLVFMFTANMFGAILVLPALARFLTKRSDGSKPA</sequence>
<feature type="transmembrane region" description="Helical" evidence="7">
    <location>
        <begin position="363"/>
        <end position="385"/>
    </location>
</feature>
<feature type="transmembrane region" description="Helical" evidence="7">
    <location>
        <begin position="304"/>
        <end position="326"/>
    </location>
</feature>
<accession>A0A363UL48</accession>
<dbReference type="PROSITE" id="PS50156">
    <property type="entry name" value="SSD"/>
    <property type="match status" value="1"/>
</dbReference>
<evidence type="ECO:0000313" key="10">
    <source>
        <dbReference type="Proteomes" id="UP000251800"/>
    </source>
</evidence>
<dbReference type="InterPro" id="IPR050545">
    <property type="entry name" value="Mycobact_MmpL"/>
</dbReference>
<evidence type="ECO:0000256" key="3">
    <source>
        <dbReference type="ARBA" id="ARBA00022692"/>
    </source>
</evidence>
<comment type="caution">
    <text evidence="9">The sequence shown here is derived from an EMBL/GenBank/DDBJ whole genome shotgun (WGS) entry which is preliminary data.</text>
</comment>
<keyword evidence="3 7" id="KW-0812">Transmembrane</keyword>
<evidence type="ECO:0000313" key="9">
    <source>
        <dbReference type="EMBL" id="PWN56150.1"/>
    </source>
</evidence>
<evidence type="ECO:0000256" key="2">
    <source>
        <dbReference type="ARBA" id="ARBA00022475"/>
    </source>
</evidence>
<evidence type="ECO:0000256" key="7">
    <source>
        <dbReference type="SAM" id="Phobius"/>
    </source>
</evidence>
<keyword evidence="2" id="KW-1003">Cell membrane</keyword>
<feature type="transmembrane region" description="Helical" evidence="7">
    <location>
        <begin position="332"/>
        <end position="351"/>
    </location>
</feature>
<dbReference type="OrthoDB" id="5963930at2"/>
<keyword evidence="5 7" id="KW-0472">Membrane</keyword>
<comment type="subcellular location">
    <subcellularLocation>
        <location evidence="1">Cell membrane</location>
        <topology evidence="1">Multi-pass membrane protein</topology>
    </subcellularLocation>
</comment>
<dbReference type="Proteomes" id="UP000251800">
    <property type="component" value="Unassembled WGS sequence"/>
</dbReference>
<name>A0A363UL48_9GAMM</name>
<feature type="transmembrane region" description="Helical" evidence="7">
    <location>
        <begin position="899"/>
        <end position="923"/>
    </location>
</feature>
<proteinExistence type="predicted"/>
<feature type="coiled-coil region" evidence="6">
    <location>
        <begin position="708"/>
        <end position="738"/>
    </location>
</feature>